<dbReference type="Pfam" id="PF00004">
    <property type="entry name" value="AAA"/>
    <property type="match status" value="1"/>
</dbReference>
<dbReference type="PANTHER" id="PTHR23074:SF19">
    <property type="entry name" value="KATANIN P60 ATPASE-CONTAINING SUBUNIT A1"/>
    <property type="match status" value="1"/>
</dbReference>
<dbReference type="AlphaFoldDB" id="A0A7J7NZV1"/>
<dbReference type="SUPFAM" id="SSF52540">
    <property type="entry name" value="P-loop containing nucleoside triphosphate hydrolases"/>
    <property type="match status" value="1"/>
</dbReference>
<evidence type="ECO:0000259" key="1">
    <source>
        <dbReference type="Pfam" id="PF00004"/>
    </source>
</evidence>
<keyword evidence="3" id="KW-1185">Reference proteome</keyword>
<dbReference type="PANTHER" id="PTHR23074">
    <property type="entry name" value="AAA DOMAIN-CONTAINING"/>
    <property type="match status" value="1"/>
</dbReference>
<dbReference type="Gene3D" id="3.40.50.300">
    <property type="entry name" value="P-loop containing nucleotide triphosphate hydrolases"/>
    <property type="match status" value="1"/>
</dbReference>
<dbReference type="FunFam" id="3.40.50.300:FF:002850">
    <property type="entry name" value="Katanin p60 ATPase-containing subunit A-like 2"/>
    <property type="match status" value="1"/>
</dbReference>
<sequence length="127" mass="14019">MLERNVLETNPGIRWDHVAGLTEAKKLLEEAVVLPLWMPNILQGIRRPWKSILMFGPPGTGITLLAKAVATECGTTFFNVSSATLASEWRGESEGMVRCLFDLARAHAPSTIFIDEIESLCNSRGFC</sequence>
<evidence type="ECO:0000313" key="2">
    <source>
        <dbReference type="EMBL" id="KAF6172448.1"/>
    </source>
</evidence>
<dbReference type="InterPro" id="IPR027417">
    <property type="entry name" value="P-loop_NTPase"/>
</dbReference>
<dbReference type="GO" id="GO:0051013">
    <property type="term" value="P:microtubule severing"/>
    <property type="evidence" value="ECO:0007669"/>
    <property type="project" value="TreeGrafter"/>
</dbReference>
<dbReference type="GO" id="GO:0016887">
    <property type="term" value="F:ATP hydrolysis activity"/>
    <property type="evidence" value="ECO:0007669"/>
    <property type="project" value="InterPro"/>
</dbReference>
<name>A0A7J7NZV1_9MAGN</name>
<proteinExistence type="predicted"/>
<reference evidence="2 3" key="1">
    <citation type="journal article" date="2020" name="IScience">
        <title>Genome Sequencing of the Endangered Kingdonia uniflora (Circaeasteraceae, Ranunculales) Reveals Potential Mechanisms of Evolutionary Specialization.</title>
        <authorList>
            <person name="Sun Y."/>
            <person name="Deng T."/>
            <person name="Zhang A."/>
            <person name="Moore M.J."/>
            <person name="Landis J.B."/>
            <person name="Lin N."/>
            <person name="Zhang H."/>
            <person name="Zhang X."/>
            <person name="Huang J."/>
            <person name="Zhang X."/>
            <person name="Sun H."/>
            <person name="Wang H."/>
        </authorList>
    </citation>
    <scope>NUCLEOTIDE SEQUENCE [LARGE SCALE GENOMIC DNA]</scope>
    <source>
        <strain evidence="2">TB1705</strain>
        <tissue evidence="2">Leaf</tissue>
    </source>
</reference>
<dbReference type="GO" id="GO:0005524">
    <property type="term" value="F:ATP binding"/>
    <property type="evidence" value="ECO:0007669"/>
    <property type="project" value="InterPro"/>
</dbReference>
<dbReference type="OrthoDB" id="29072at2759"/>
<gene>
    <name evidence="2" type="ORF">GIB67_006961</name>
</gene>
<dbReference type="Proteomes" id="UP000541444">
    <property type="component" value="Unassembled WGS sequence"/>
</dbReference>
<dbReference type="EMBL" id="JACGCM010000427">
    <property type="protein sequence ID" value="KAF6172448.1"/>
    <property type="molecule type" value="Genomic_DNA"/>
</dbReference>
<accession>A0A7J7NZV1</accession>
<dbReference type="InterPro" id="IPR003959">
    <property type="entry name" value="ATPase_AAA_core"/>
</dbReference>
<dbReference type="GO" id="GO:0015630">
    <property type="term" value="C:microtubule cytoskeleton"/>
    <property type="evidence" value="ECO:0007669"/>
    <property type="project" value="TreeGrafter"/>
</dbReference>
<evidence type="ECO:0000313" key="3">
    <source>
        <dbReference type="Proteomes" id="UP000541444"/>
    </source>
</evidence>
<organism evidence="2 3">
    <name type="scientific">Kingdonia uniflora</name>
    <dbReference type="NCBI Taxonomy" id="39325"/>
    <lineage>
        <taxon>Eukaryota</taxon>
        <taxon>Viridiplantae</taxon>
        <taxon>Streptophyta</taxon>
        <taxon>Embryophyta</taxon>
        <taxon>Tracheophyta</taxon>
        <taxon>Spermatophyta</taxon>
        <taxon>Magnoliopsida</taxon>
        <taxon>Ranunculales</taxon>
        <taxon>Circaeasteraceae</taxon>
        <taxon>Kingdonia</taxon>
    </lineage>
</organism>
<feature type="domain" description="ATPase AAA-type core" evidence="1">
    <location>
        <begin position="52"/>
        <end position="124"/>
    </location>
</feature>
<dbReference type="InterPro" id="IPR050304">
    <property type="entry name" value="MT-severing_AAA_ATPase"/>
</dbReference>
<protein>
    <recommendedName>
        <fullName evidence="1">ATPase AAA-type core domain-containing protein</fullName>
    </recommendedName>
</protein>
<comment type="caution">
    <text evidence="2">The sequence shown here is derived from an EMBL/GenBank/DDBJ whole genome shotgun (WGS) entry which is preliminary data.</text>
</comment>